<gene>
    <name evidence="2" type="ORF">GCM10009769_02000</name>
</gene>
<protein>
    <submittedName>
        <fullName evidence="2">Uncharacterized protein</fullName>
    </submittedName>
</protein>
<name>A0A8H9L108_9MICO</name>
<proteinExistence type="predicted"/>
<feature type="compositionally biased region" description="Basic and acidic residues" evidence="1">
    <location>
        <begin position="136"/>
        <end position="165"/>
    </location>
</feature>
<dbReference type="EMBL" id="BMOI01000001">
    <property type="protein sequence ID" value="GGK87572.1"/>
    <property type="molecule type" value="Genomic_DNA"/>
</dbReference>
<accession>A0A8H9L108</accession>
<reference evidence="2" key="2">
    <citation type="submission" date="2020-09" db="EMBL/GenBank/DDBJ databases">
        <authorList>
            <person name="Sun Q."/>
            <person name="Ohkuma M."/>
        </authorList>
    </citation>
    <scope>NUCLEOTIDE SEQUENCE</scope>
    <source>
        <strain evidence="2">JCM 1480</strain>
    </source>
</reference>
<comment type="caution">
    <text evidence="2">The sequence shown here is derived from an EMBL/GenBank/DDBJ whole genome shotgun (WGS) entry which is preliminary data.</text>
</comment>
<evidence type="ECO:0000313" key="3">
    <source>
        <dbReference type="Proteomes" id="UP000648535"/>
    </source>
</evidence>
<feature type="compositionally biased region" description="Basic and acidic residues" evidence="1">
    <location>
        <begin position="58"/>
        <end position="89"/>
    </location>
</feature>
<feature type="compositionally biased region" description="Basic and acidic residues" evidence="1">
    <location>
        <begin position="114"/>
        <end position="126"/>
    </location>
</feature>
<dbReference type="AlphaFoldDB" id="A0A8H9L108"/>
<evidence type="ECO:0000313" key="2">
    <source>
        <dbReference type="EMBL" id="GGK87572.1"/>
    </source>
</evidence>
<organism evidence="2 3">
    <name type="scientific">Curtobacterium luteum</name>
    <dbReference type="NCBI Taxonomy" id="33881"/>
    <lineage>
        <taxon>Bacteria</taxon>
        <taxon>Bacillati</taxon>
        <taxon>Actinomycetota</taxon>
        <taxon>Actinomycetes</taxon>
        <taxon>Micrococcales</taxon>
        <taxon>Microbacteriaceae</taxon>
        <taxon>Curtobacterium</taxon>
    </lineage>
</organism>
<feature type="region of interest" description="Disordered" evidence="1">
    <location>
        <begin position="1"/>
        <end position="165"/>
    </location>
</feature>
<evidence type="ECO:0000256" key="1">
    <source>
        <dbReference type="SAM" id="MobiDB-lite"/>
    </source>
</evidence>
<sequence length="165" mass="17924">MGASRWAPSAPAPVCAEPWRGSRRLGGARSRRLGGGGACVDGSRALGWEGSRALGGEVEDREHRGGRDRLPLRGPERAPRPADRDDRVRAARRPAVIGDEHERAEAVASVRRHHVDDDPLRQRGEPVRQALAVPGRRSDGRGAELRGQGVEDRACERTSSDHDEV</sequence>
<reference evidence="2" key="1">
    <citation type="journal article" date="2014" name="Int. J. Syst. Evol. Microbiol.">
        <title>Complete genome sequence of Corynebacterium casei LMG S-19264T (=DSM 44701T), isolated from a smear-ripened cheese.</title>
        <authorList>
            <consortium name="US DOE Joint Genome Institute (JGI-PGF)"/>
            <person name="Walter F."/>
            <person name="Albersmeier A."/>
            <person name="Kalinowski J."/>
            <person name="Ruckert C."/>
        </authorList>
    </citation>
    <scope>NUCLEOTIDE SEQUENCE</scope>
    <source>
        <strain evidence="2">JCM 1480</strain>
    </source>
</reference>
<dbReference type="Proteomes" id="UP000648535">
    <property type="component" value="Unassembled WGS sequence"/>
</dbReference>